<evidence type="ECO:0000256" key="2">
    <source>
        <dbReference type="ARBA" id="ARBA00022676"/>
    </source>
</evidence>
<comment type="similarity">
    <text evidence="1">Belongs to the glycosyltransferase 2 family.</text>
</comment>
<evidence type="ECO:0000256" key="1">
    <source>
        <dbReference type="ARBA" id="ARBA00006739"/>
    </source>
</evidence>
<dbReference type="Pfam" id="PF00535">
    <property type="entry name" value="Glycos_transf_2"/>
    <property type="match status" value="1"/>
</dbReference>
<dbReference type="InterPro" id="IPR001173">
    <property type="entry name" value="Glyco_trans_2-like"/>
</dbReference>
<dbReference type="GO" id="GO:0016757">
    <property type="term" value="F:glycosyltransferase activity"/>
    <property type="evidence" value="ECO:0007669"/>
    <property type="project" value="UniProtKB-KW"/>
</dbReference>
<proteinExistence type="inferred from homology"/>
<reference evidence="5 6" key="1">
    <citation type="submission" date="2016-08" db="EMBL/GenBank/DDBJ databases">
        <title>Complete genome sequence of Mycobacterium shinshuense, a subspecies of M. ulcerans.</title>
        <authorList>
            <person name="Yoshida M."/>
            <person name="Ogura Y."/>
            <person name="Hayashi T."/>
            <person name="Hoshino Y."/>
        </authorList>
    </citation>
    <scope>NUCLEOTIDE SEQUENCE [LARGE SCALE GENOMIC DNA]</scope>
    <source>
        <strain evidence="6">ATCC 33728</strain>
    </source>
</reference>
<dbReference type="PANTHER" id="PTHR43630:SF1">
    <property type="entry name" value="POLY-BETA-1,6-N-ACETYL-D-GLUCOSAMINE SYNTHASE"/>
    <property type="match status" value="1"/>
</dbReference>
<dbReference type="RefSeq" id="WP_231991471.1">
    <property type="nucleotide sequence ID" value="NZ_AP017624.1"/>
</dbReference>
<dbReference type="SUPFAM" id="SSF53448">
    <property type="entry name" value="Nucleotide-diphospho-sugar transferases"/>
    <property type="match status" value="1"/>
</dbReference>
<evidence type="ECO:0000313" key="6">
    <source>
        <dbReference type="Proteomes" id="UP000218067"/>
    </source>
</evidence>
<keyword evidence="3 5" id="KW-0808">Transferase</keyword>
<evidence type="ECO:0000313" key="5">
    <source>
        <dbReference type="EMBL" id="BAV41911.1"/>
    </source>
</evidence>
<sequence length="249" mass="28231">MLGEASTGGNTDMASSRELRFSIVIPAHNEEEYIASTLEHASSLSYPTESFEVIVVENGSSDRTLDVARQFEGRNVRVFTSDTAGVSAAKNFGIDRLSPHSDWVVFLDADTILKPNFLLDLDAQLRASRKTLSVGTTKILPLGGGRHARAWFACYDLLHRLGGSYAIQIAKRSLFPELRFDEHLIMGEDLLLIKQARKLGKFFYVPTDTVYTSTRRFDTVGYWRLYFQWASFEILPRRLQKRPGYKVIR</sequence>
<protein>
    <submittedName>
        <fullName evidence="5">Glycosyl transferase family protein</fullName>
    </submittedName>
</protein>
<gene>
    <name evidence="5" type="ORF">SHTP_2830</name>
</gene>
<dbReference type="InterPro" id="IPR029044">
    <property type="entry name" value="Nucleotide-diphossugar_trans"/>
</dbReference>
<feature type="domain" description="Glycosyltransferase 2-like" evidence="4">
    <location>
        <begin position="22"/>
        <end position="139"/>
    </location>
</feature>
<dbReference type="Proteomes" id="UP000218067">
    <property type="component" value="Chromosome"/>
</dbReference>
<dbReference type="GeneID" id="93437429"/>
<keyword evidence="2" id="KW-0328">Glycosyltransferase</keyword>
<name>A0A1B4Y4C3_MYCUL</name>
<evidence type="ECO:0000256" key="3">
    <source>
        <dbReference type="ARBA" id="ARBA00022679"/>
    </source>
</evidence>
<accession>A0A1B4Y4C3</accession>
<organism evidence="5 6">
    <name type="scientific">Mycobacterium ulcerans subsp. shinshuense</name>
    <dbReference type="NCBI Taxonomy" id="1124626"/>
    <lineage>
        <taxon>Bacteria</taxon>
        <taxon>Bacillati</taxon>
        <taxon>Actinomycetota</taxon>
        <taxon>Actinomycetes</taxon>
        <taxon>Mycobacteriales</taxon>
        <taxon>Mycobacteriaceae</taxon>
        <taxon>Mycobacterium</taxon>
        <taxon>Mycobacterium ulcerans group</taxon>
    </lineage>
</organism>
<dbReference type="AlphaFoldDB" id="A0A1B4Y4C3"/>
<dbReference type="Gene3D" id="3.90.550.10">
    <property type="entry name" value="Spore Coat Polysaccharide Biosynthesis Protein SpsA, Chain A"/>
    <property type="match status" value="1"/>
</dbReference>
<dbReference type="EMBL" id="AP017624">
    <property type="protein sequence ID" value="BAV41911.1"/>
    <property type="molecule type" value="Genomic_DNA"/>
</dbReference>
<dbReference type="PANTHER" id="PTHR43630">
    <property type="entry name" value="POLY-BETA-1,6-N-ACETYL-D-GLUCOSAMINE SYNTHASE"/>
    <property type="match status" value="1"/>
</dbReference>
<evidence type="ECO:0000259" key="4">
    <source>
        <dbReference type="Pfam" id="PF00535"/>
    </source>
</evidence>